<gene>
    <name evidence="2" type="ORF">K7X08_013627</name>
</gene>
<dbReference type="SUPFAM" id="SSF81383">
    <property type="entry name" value="F-box domain"/>
    <property type="match status" value="1"/>
</dbReference>
<sequence>MQSVRGLQSHNARSVALENHEVSDSYIRVWEEEMSQKCVKRKRSGADEDIVNDLPQTVIACILGKMPIREAVRTSVLSKKWRSHYLYIPQLVFDDQFCKELDDFCVKKGKNIYELKYNQFDEIITKSLMLHPGGLERFKV</sequence>
<dbReference type="PANTHER" id="PTHR31639">
    <property type="entry name" value="F-BOX PROTEIN-LIKE"/>
    <property type="match status" value="1"/>
</dbReference>
<dbReference type="InterPro" id="IPR036047">
    <property type="entry name" value="F-box-like_dom_sf"/>
</dbReference>
<evidence type="ECO:0000313" key="3">
    <source>
        <dbReference type="Proteomes" id="UP001152561"/>
    </source>
</evidence>
<name>A0A9Q1LNA4_9SOLA</name>
<proteinExistence type="predicted"/>
<dbReference type="Pfam" id="PF00646">
    <property type="entry name" value="F-box"/>
    <property type="match status" value="1"/>
</dbReference>
<dbReference type="Proteomes" id="UP001152561">
    <property type="component" value="Unassembled WGS sequence"/>
</dbReference>
<protein>
    <recommendedName>
        <fullName evidence="1">F-box domain-containing protein</fullName>
    </recommendedName>
</protein>
<evidence type="ECO:0000313" key="2">
    <source>
        <dbReference type="EMBL" id="KAJ8539375.1"/>
    </source>
</evidence>
<dbReference type="AlphaFoldDB" id="A0A9Q1LNA4"/>
<dbReference type="InterPro" id="IPR001810">
    <property type="entry name" value="F-box_dom"/>
</dbReference>
<feature type="domain" description="F-box" evidence="1">
    <location>
        <begin position="53"/>
        <end position="83"/>
    </location>
</feature>
<comment type="caution">
    <text evidence="2">The sequence shown here is derived from an EMBL/GenBank/DDBJ whole genome shotgun (WGS) entry which is preliminary data.</text>
</comment>
<dbReference type="OrthoDB" id="1919832at2759"/>
<accession>A0A9Q1LNA4</accession>
<keyword evidence="3" id="KW-1185">Reference proteome</keyword>
<dbReference type="PANTHER" id="PTHR31639:SF237">
    <property type="entry name" value="F-BOX DOMAIN-CONTAINING PROTEIN"/>
    <property type="match status" value="1"/>
</dbReference>
<reference evidence="3" key="1">
    <citation type="journal article" date="2023" name="Proc. Natl. Acad. Sci. U.S.A.">
        <title>Genomic and structural basis for evolution of tropane alkaloid biosynthesis.</title>
        <authorList>
            <person name="Wanga Y.-J."/>
            <person name="Taina T."/>
            <person name="Yua J.-Y."/>
            <person name="Lia J."/>
            <person name="Xua B."/>
            <person name="Chenc J."/>
            <person name="D'Auriad J.C."/>
            <person name="Huanga J.-P."/>
            <person name="Huanga S.-X."/>
        </authorList>
    </citation>
    <scope>NUCLEOTIDE SEQUENCE [LARGE SCALE GENOMIC DNA]</scope>
    <source>
        <strain evidence="3">cv. KIB-2019</strain>
    </source>
</reference>
<organism evidence="2 3">
    <name type="scientific">Anisodus acutangulus</name>
    <dbReference type="NCBI Taxonomy" id="402998"/>
    <lineage>
        <taxon>Eukaryota</taxon>
        <taxon>Viridiplantae</taxon>
        <taxon>Streptophyta</taxon>
        <taxon>Embryophyta</taxon>
        <taxon>Tracheophyta</taxon>
        <taxon>Spermatophyta</taxon>
        <taxon>Magnoliopsida</taxon>
        <taxon>eudicotyledons</taxon>
        <taxon>Gunneridae</taxon>
        <taxon>Pentapetalae</taxon>
        <taxon>asterids</taxon>
        <taxon>lamiids</taxon>
        <taxon>Solanales</taxon>
        <taxon>Solanaceae</taxon>
        <taxon>Solanoideae</taxon>
        <taxon>Hyoscyameae</taxon>
        <taxon>Anisodus</taxon>
    </lineage>
</organism>
<evidence type="ECO:0000259" key="1">
    <source>
        <dbReference type="Pfam" id="PF00646"/>
    </source>
</evidence>
<dbReference type="EMBL" id="JAJAGQ010000016">
    <property type="protein sequence ID" value="KAJ8539375.1"/>
    <property type="molecule type" value="Genomic_DNA"/>
</dbReference>